<reference evidence="1 2" key="1">
    <citation type="journal article" date="2019" name="Nat. Ecol. Evol.">
        <title>Megaphylogeny resolves global patterns of mushroom evolution.</title>
        <authorList>
            <person name="Varga T."/>
            <person name="Krizsan K."/>
            <person name="Foldi C."/>
            <person name="Dima B."/>
            <person name="Sanchez-Garcia M."/>
            <person name="Sanchez-Ramirez S."/>
            <person name="Szollosi G.J."/>
            <person name="Szarkandi J.G."/>
            <person name="Papp V."/>
            <person name="Albert L."/>
            <person name="Andreopoulos W."/>
            <person name="Angelini C."/>
            <person name="Antonin V."/>
            <person name="Barry K.W."/>
            <person name="Bougher N.L."/>
            <person name="Buchanan P."/>
            <person name="Buyck B."/>
            <person name="Bense V."/>
            <person name="Catcheside P."/>
            <person name="Chovatia M."/>
            <person name="Cooper J."/>
            <person name="Damon W."/>
            <person name="Desjardin D."/>
            <person name="Finy P."/>
            <person name="Geml J."/>
            <person name="Haridas S."/>
            <person name="Hughes K."/>
            <person name="Justo A."/>
            <person name="Karasinski D."/>
            <person name="Kautmanova I."/>
            <person name="Kiss B."/>
            <person name="Kocsube S."/>
            <person name="Kotiranta H."/>
            <person name="LaButti K.M."/>
            <person name="Lechner B.E."/>
            <person name="Liimatainen K."/>
            <person name="Lipzen A."/>
            <person name="Lukacs Z."/>
            <person name="Mihaltcheva S."/>
            <person name="Morgado L.N."/>
            <person name="Niskanen T."/>
            <person name="Noordeloos M.E."/>
            <person name="Ohm R.A."/>
            <person name="Ortiz-Santana B."/>
            <person name="Ovrebo C."/>
            <person name="Racz N."/>
            <person name="Riley R."/>
            <person name="Savchenko A."/>
            <person name="Shiryaev A."/>
            <person name="Soop K."/>
            <person name="Spirin V."/>
            <person name="Szebenyi C."/>
            <person name="Tomsovsky M."/>
            <person name="Tulloss R.E."/>
            <person name="Uehling J."/>
            <person name="Grigoriev I.V."/>
            <person name="Vagvolgyi C."/>
            <person name="Papp T."/>
            <person name="Martin F.M."/>
            <person name="Miettinen O."/>
            <person name="Hibbett D.S."/>
            <person name="Nagy L.G."/>
        </authorList>
    </citation>
    <scope>NUCLEOTIDE SEQUENCE [LARGE SCALE GENOMIC DNA]</scope>
    <source>
        <strain evidence="1 2">NL-1719</strain>
    </source>
</reference>
<keyword evidence="2" id="KW-1185">Reference proteome</keyword>
<name>A0ACD3A7M3_9AGAR</name>
<organism evidence="1 2">
    <name type="scientific">Pluteus cervinus</name>
    <dbReference type="NCBI Taxonomy" id="181527"/>
    <lineage>
        <taxon>Eukaryota</taxon>
        <taxon>Fungi</taxon>
        <taxon>Dikarya</taxon>
        <taxon>Basidiomycota</taxon>
        <taxon>Agaricomycotina</taxon>
        <taxon>Agaricomycetes</taxon>
        <taxon>Agaricomycetidae</taxon>
        <taxon>Agaricales</taxon>
        <taxon>Pluteineae</taxon>
        <taxon>Pluteaceae</taxon>
        <taxon>Pluteus</taxon>
    </lineage>
</organism>
<accession>A0ACD3A7M3</accession>
<protein>
    <submittedName>
        <fullName evidence="1">Uncharacterized protein</fullName>
    </submittedName>
</protein>
<proteinExistence type="predicted"/>
<dbReference type="Proteomes" id="UP000308600">
    <property type="component" value="Unassembled WGS sequence"/>
</dbReference>
<gene>
    <name evidence="1" type="ORF">BDN72DRAFT_435629</name>
</gene>
<sequence length="179" mass="19989">MIPERGLDLSDVDRAVWWITLSSRVEYSFSTLNAAKLKILEVGLSNVRAESGTNTTRPLDLSSCRSLSQLTFSDQGSLYGPTSCNSSWIAATLSSLPLRHRIQNLVIRSSVAPSLQSLSPALSRLHSHSDDVKVSIQVPGLRDTVDDYQRERVARLKDQIYNLVKWEGCESVLQVRDWS</sequence>
<evidence type="ECO:0000313" key="1">
    <source>
        <dbReference type="EMBL" id="TFK61587.1"/>
    </source>
</evidence>
<evidence type="ECO:0000313" key="2">
    <source>
        <dbReference type="Proteomes" id="UP000308600"/>
    </source>
</evidence>
<dbReference type="EMBL" id="ML208645">
    <property type="protein sequence ID" value="TFK61587.1"/>
    <property type="molecule type" value="Genomic_DNA"/>
</dbReference>